<proteinExistence type="predicted"/>
<sequence length="105" mass="12239">MKVTKRRDIAALIRREEEERKARERLAEALAADTLEQVAVDLFYVAKHLSEIMLEREEFDPGRVLDVYDGLEEFRVRLAHAGLAVEWRDVLPEHYRGLYGSEAKL</sequence>
<dbReference type="Proteomes" id="UP000267368">
    <property type="component" value="Unassembled WGS sequence"/>
</dbReference>
<dbReference type="AlphaFoldDB" id="A0A3N0AHB0"/>
<accession>A0A3N0AHB0</accession>
<comment type="caution">
    <text evidence="1">The sequence shown here is derived from an EMBL/GenBank/DDBJ whole genome shotgun (WGS) entry which is preliminary data.</text>
</comment>
<dbReference type="EMBL" id="QICB01000002">
    <property type="protein sequence ID" value="RNL20830.1"/>
    <property type="molecule type" value="Genomic_DNA"/>
</dbReference>
<keyword evidence="2" id="KW-1185">Reference proteome</keyword>
<gene>
    <name evidence="1" type="ORF">DMP07_04430</name>
</gene>
<evidence type="ECO:0000313" key="1">
    <source>
        <dbReference type="EMBL" id="RNL20830.1"/>
    </source>
</evidence>
<dbReference type="RefSeq" id="WP_123197929.1">
    <property type="nucleotide sequence ID" value="NZ_QICB01000002.1"/>
</dbReference>
<reference evidence="2" key="1">
    <citation type="submission" date="2018-05" db="EMBL/GenBank/DDBJ databases">
        <title>Genome Sequencing of selected type strains of the family Eggerthellaceae.</title>
        <authorList>
            <person name="Danylec N."/>
            <person name="Stoll D.A."/>
            <person name="Doetsch A."/>
            <person name="Huch M."/>
        </authorList>
    </citation>
    <scope>NUCLEOTIDE SEQUENCE [LARGE SCALE GENOMIC DNA]</scope>
    <source>
        <strain evidence="2">DSM 17537</strain>
    </source>
</reference>
<name>A0A3N0AHB0_9ACTN</name>
<evidence type="ECO:0000313" key="2">
    <source>
        <dbReference type="Proteomes" id="UP000267368"/>
    </source>
</evidence>
<organism evidence="1 2">
    <name type="scientific">Slackia faecicanis</name>
    <dbReference type="NCBI Taxonomy" id="255723"/>
    <lineage>
        <taxon>Bacteria</taxon>
        <taxon>Bacillati</taxon>
        <taxon>Actinomycetota</taxon>
        <taxon>Coriobacteriia</taxon>
        <taxon>Eggerthellales</taxon>
        <taxon>Eggerthellaceae</taxon>
        <taxon>Slackia</taxon>
    </lineage>
</organism>
<protein>
    <submittedName>
        <fullName evidence="1">Uncharacterized protein</fullName>
    </submittedName>
</protein>